<dbReference type="Gene3D" id="2.60.120.40">
    <property type="match status" value="1"/>
</dbReference>
<dbReference type="InterPro" id="IPR050392">
    <property type="entry name" value="Collagen/C1q_domain"/>
</dbReference>
<dbReference type="PANTHER" id="PTHR15427:SF52">
    <property type="entry name" value="C1Q DOMAIN-CONTAINING PROTEIN"/>
    <property type="match status" value="1"/>
</dbReference>
<evidence type="ECO:0000256" key="5">
    <source>
        <dbReference type="SAM" id="MobiDB-lite"/>
    </source>
</evidence>
<evidence type="ECO:0000256" key="6">
    <source>
        <dbReference type="SAM" id="SignalP"/>
    </source>
</evidence>
<dbReference type="AlphaFoldDB" id="A0A7M7P3G6"/>
<keyword evidence="3 6" id="KW-0732">Signal</keyword>
<dbReference type="OMA" id="DGVCNCD"/>
<feature type="compositionally biased region" description="Polar residues" evidence="5">
    <location>
        <begin position="253"/>
        <end position="266"/>
    </location>
</feature>
<feature type="compositionally biased region" description="Pro residues" evidence="5">
    <location>
        <begin position="122"/>
        <end position="132"/>
    </location>
</feature>
<dbReference type="PROSITE" id="PS50871">
    <property type="entry name" value="C1Q"/>
    <property type="match status" value="1"/>
</dbReference>
<organism evidence="8 9">
    <name type="scientific">Strongylocentrotus purpuratus</name>
    <name type="common">Purple sea urchin</name>
    <dbReference type="NCBI Taxonomy" id="7668"/>
    <lineage>
        <taxon>Eukaryota</taxon>
        <taxon>Metazoa</taxon>
        <taxon>Echinodermata</taxon>
        <taxon>Eleutherozoa</taxon>
        <taxon>Echinozoa</taxon>
        <taxon>Echinoidea</taxon>
        <taxon>Euechinoidea</taxon>
        <taxon>Echinacea</taxon>
        <taxon>Camarodonta</taxon>
        <taxon>Echinidea</taxon>
        <taxon>Strongylocentrotidae</taxon>
        <taxon>Strongylocentrotus</taxon>
    </lineage>
</organism>
<dbReference type="Proteomes" id="UP000007110">
    <property type="component" value="Unassembled WGS sequence"/>
</dbReference>
<feature type="chain" id="PRO_5029648926" description="C1q domain-containing protein" evidence="6">
    <location>
        <begin position="24"/>
        <end position="394"/>
    </location>
</feature>
<keyword evidence="9" id="KW-1185">Reference proteome</keyword>
<feature type="compositionally biased region" description="Low complexity" evidence="5">
    <location>
        <begin position="63"/>
        <end position="82"/>
    </location>
</feature>
<name>A0A7M7P3G6_STRPU</name>
<evidence type="ECO:0000256" key="1">
    <source>
        <dbReference type="ARBA" id="ARBA00004613"/>
    </source>
</evidence>
<dbReference type="InParanoid" id="A0A7M7P3G6"/>
<evidence type="ECO:0000256" key="4">
    <source>
        <dbReference type="ARBA" id="ARBA00023119"/>
    </source>
</evidence>
<dbReference type="InterPro" id="IPR008983">
    <property type="entry name" value="Tumour_necrosis_fac-like_dom"/>
</dbReference>
<accession>A0A7M7P3G6</accession>
<dbReference type="InterPro" id="IPR008160">
    <property type="entry name" value="Collagen"/>
</dbReference>
<dbReference type="KEGG" id="spu:100887925"/>
<feature type="region of interest" description="Disordered" evidence="5">
    <location>
        <begin position="25"/>
        <end position="266"/>
    </location>
</feature>
<evidence type="ECO:0000313" key="9">
    <source>
        <dbReference type="Proteomes" id="UP000007110"/>
    </source>
</evidence>
<dbReference type="Pfam" id="PF01391">
    <property type="entry name" value="Collagen"/>
    <property type="match status" value="1"/>
</dbReference>
<dbReference type="GO" id="GO:0005576">
    <property type="term" value="C:extracellular region"/>
    <property type="evidence" value="ECO:0007669"/>
    <property type="project" value="UniProtKB-SubCell"/>
</dbReference>
<protein>
    <recommendedName>
        <fullName evidence="7">C1q domain-containing protein</fullName>
    </recommendedName>
</protein>
<reference evidence="9" key="1">
    <citation type="submission" date="2015-02" db="EMBL/GenBank/DDBJ databases">
        <title>Genome sequencing for Strongylocentrotus purpuratus.</title>
        <authorList>
            <person name="Murali S."/>
            <person name="Liu Y."/>
            <person name="Vee V."/>
            <person name="English A."/>
            <person name="Wang M."/>
            <person name="Skinner E."/>
            <person name="Han Y."/>
            <person name="Muzny D.M."/>
            <person name="Worley K.C."/>
            <person name="Gibbs R.A."/>
        </authorList>
    </citation>
    <scope>NUCLEOTIDE SEQUENCE</scope>
</reference>
<dbReference type="InterPro" id="IPR001073">
    <property type="entry name" value="C1q_dom"/>
</dbReference>
<reference evidence="8" key="2">
    <citation type="submission" date="2021-01" db="UniProtKB">
        <authorList>
            <consortium name="EnsemblMetazoa"/>
        </authorList>
    </citation>
    <scope>IDENTIFICATION</scope>
</reference>
<evidence type="ECO:0000256" key="2">
    <source>
        <dbReference type="ARBA" id="ARBA00022525"/>
    </source>
</evidence>
<evidence type="ECO:0000313" key="8">
    <source>
        <dbReference type="EnsemblMetazoa" id="XP_030845267"/>
    </source>
</evidence>
<keyword evidence="4" id="KW-0176">Collagen</keyword>
<comment type="subcellular location">
    <subcellularLocation>
        <location evidence="1">Secreted</location>
    </subcellularLocation>
</comment>
<dbReference type="RefSeq" id="XP_030845267.1">
    <property type="nucleotide sequence ID" value="XM_030989407.1"/>
</dbReference>
<dbReference type="SUPFAM" id="SSF49842">
    <property type="entry name" value="TNF-like"/>
    <property type="match status" value="1"/>
</dbReference>
<feature type="compositionally biased region" description="Polar residues" evidence="5">
    <location>
        <begin position="28"/>
        <end position="38"/>
    </location>
</feature>
<dbReference type="PANTHER" id="PTHR15427">
    <property type="entry name" value="EMILIN ELASTIN MICROFIBRIL INTERFACE-LOCATED PROTEIN ELASTIN MICROFIBRIL INTERFACER"/>
    <property type="match status" value="1"/>
</dbReference>
<dbReference type="SMART" id="SM00110">
    <property type="entry name" value="C1Q"/>
    <property type="match status" value="1"/>
</dbReference>
<feature type="domain" description="C1q" evidence="7">
    <location>
        <begin position="261"/>
        <end position="394"/>
    </location>
</feature>
<evidence type="ECO:0000259" key="7">
    <source>
        <dbReference type="PROSITE" id="PS50871"/>
    </source>
</evidence>
<proteinExistence type="predicted"/>
<dbReference type="OrthoDB" id="6090657at2759"/>
<dbReference type="EnsemblMetazoa" id="XM_030989407">
    <property type="protein sequence ID" value="XP_030845267"/>
    <property type="gene ID" value="LOC100887925"/>
</dbReference>
<dbReference type="PRINTS" id="PR00007">
    <property type="entry name" value="COMPLEMNTC1Q"/>
</dbReference>
<evidence type="ECO:0000256" key="3">
    <source>
        <dbReference type="ARBA" id="ARBA00022729"/>
    </source>
</evidence>
<feature type="signal peptide" evidence="6">
    <location>
        <begin position="1"/>
        <end position="23"/>
    </location>
</feature>
<dbReference type="Pfam" id="PF00386">
    <property type="entry name" value="C1q"/>
    <property type="match status" value="1"/>
</dbReference>
<dbReference type="GeneID" id="100887925"/>
<sequence>MGTSKEFRLLAAFLILASQHIIAEQDVPSVSSPNYNEQPESERPVIKPEVNPIPDVNTTTGSNPIPEVNPNPSIVNPSVPEVQPVPDNVTPDAQPDPQQVYRDYLQNYLRDNCQKASEPTHIPGPPGPPGYPGPTGVSGPAGMPGSYGNNGINGLSGRDGLPGERGAKGEQGYPGLSGTPGMPGLRGDEGPRGPQGSDGSNGRAGAVGKNGTPGRIGPQGDQGFPGVEGQKGSRGYKGDDGEPGVDGVCNCDPQPQQRNTPASGTSAFSVARTSGLTATDGPVTVTFQHVFVNVHDDFDINTGKFNCSLPGLYFFTINVYKSSTTNFPLVQILLNGDHQAAVIDYGSTDTEDSATNSIILSLNYGDEVWLQLYDGRELYSSHYRFTTFSGFRIG</sequence>
<keyword evidence="2" id="KW-0964">Secreted</keyword>